<name>A0ABX0D678_9MICC</name>
<dbReference type="InterPro" id="IPR052543">
    <property type="entry name" value="HTH_Metal-responsive_Reg"/>
</dbReference>
<dbReference type="PRINTS" id="PR00778">
    <property type="entry name" value="HTHARSR"/>
</dbReference>
<dbReference type="InterPro" id="IPR001845">
    <property type="entry name" value="HTH_ArsR_DNA-bd_dom"/>
</dbReference>
<dbReference type="Gene3D" id="1.10.10.10">
    <property type="entry name" value="Winged helix-like DNA-binding domain superfamily/Winged helix DNA-binding domain"/>
    <property type="match status" value="1"/>
</dbReference>
<dbReference type="SUPFAM" id="SSF46785">
    <property type="entry name" value="Winged helix' DNA-binding domain"/>
    <property type="match status" value="1"/>
</dbReference>
<evidence type="ECO:0000259" key="1">
    <source>
        <dbReference type="PROSITE" id="PS50987"/>
    </source>
</evidence>
<dbReference type="InterPro" id="IPR036388">
    <property type="entry name" value="WH-like_DNA-bd_sf"/>
</dbReference>
<sequence>MKPISNAAVLARFGYAISDPTRAQILMELAQAPSYPASLADKLGVSRQSISNHLSCLRDCGLAVAVAEGRRSRYELAHPALSHALNDLLGVVLQVEPGHHANGAGGRPV</sequence>
<accession>A0ABX0D678</accession>
<dbReference type="PANTHER" id="PTHR39168:SF2">
    <property type="entry name" value="HTH-TYPE TRANSCRIPTIONAL REGULATOR CMTR"/>
    <property type="match status" value="1"/>
</dbReference>
<protein>
    <submittedName>
        <fullName evidence="2">Winged helix-turn-helix transcriptional regulator</fullName>
    </submittedName>
</protein>
<dbReference type="Proteomes" id="UP000479226">
    <property type="component" value="Unassembled WGS sequence"/>
</dbReference>
<dbReference type="Pfam" id="PF01022">
    <property type="entry name" value="HTH_5"/>
    <property type="match status" value="1"/>
</dbReference>
<reference evidence="2 3" key="1">
    <citation type="submission" date="2020-02" db="EMBL/GenBank/DDBJ databases">
        <title>Genome sequence of the type strain DSM 27180 of Arthrobacter silviterrae.</title>
        <authorList>
            <person name="Gao J."/>
            <person name="Sun J."/>
        </authorList>
    </citation>
    <scope>NUCLEOTIDE SEQUENCE [LARGE SCALE GENOMIC DNA]</scope>
    <source>
        <strain evidence="2 3">DSM 27180</strain>
    </source>
</reference>
<feature type="domain" description="HTH arsR-type" evidence="1">
    <location>
        <begin position="4"/>
        <end position="96"/>
    </location>
</feature>
<keyword evidence="3" id="KW-1185">Reference proteome</keyword>
<dbReference type="EMBL" id="JAAKZI010000002">
    <property type="protein sequence ID" value="NGN82391.1"/>
    <property type="molecule type" value="Genomic_DNA"/>
</dbReference>
<dbReference type="SMART" id="SM00418">
    <property type="entry name" value="HTH_ARSR"/>
    <property type="match status" value="1"/>
</dbReference>
<dbReference type="NCBIfam" id="NF033788">
    <property type="entry name" value="HTH_metalloreg"/>
    <property type="match status" value="1"/>
</dbReference>
<comment type="caution">
    <text evidence="2">The sequence shown here is derived from an EMBL/GenBank/DDBJ whole genome shotgun (WGS) entry which is preliminary data.</text>
</comment>
<dbReference type="PROSITE" id="PS50987">
    <property type="entry name" value="HTH_ARSR_2"/>
    <property type="match status" value="1"/>
</dbReference>
<organism evidence="2 3">
    <name type="scientific">Arthrobacter silviterrae</name>
    <dbReference type="NCBI Taxonomy" id="2026658"/>
    <lineage>
        <taxon>Bacteria</taxon>
        <taxon>Bacillati</taxon>
        <taxon>Actinomycetota</taxon>
        <taxon>Actinomycetes</taxon>
        <taxon>Micrococcales</taxon>
        <taxon>Micrococcaceae</taxon>
        <taxon>Arthrobacter</taxon>
    </lineage>
</organism>
<dbReference type="InterPro" id="IPR011991">
    <property type="entry name" value="ArsR-like_HTH"/>
</dbReference>
<dbReference type="PANTHER" id="PTHR39168">
    <property type="entry name" value="TRANSCRIPTIONAL REGULATOR-RELATED"/>
    <property type="match status" value="1"/>
</dbReference>
<evidence type="ECO:0000313" key="3">
    <source>
        <dbReference type="Proteomes" id="UP000479226"/>
    </source>
</evidence>
<evidence type="ECO:0000313" key="2">
    <source>
        <dbReference type="EMBL" id="NGN82391.1"/>
    </source>
</evidence>
<proteinExistence type="predicted"/>
<dbReference type="RefSeq" id="WP_165180458.1">
    <property type="nucleotide sequence ID" value="NZ_JAAKZI010000002.1"/>
</dbReference>
<gene>
    <name evidence="2" type="ORF">G6N77_02780</name>
</gene>
<dbReference type="CDD" id="cd00090">
    <property type="entry name" value="HTH_ARSR"/>
    <property type="match status" value="1"/>
</dbReference>
<dbReference type="InterPro" id="IPR036390">
    <property type="entry name" value="WH_DNA-bd_sf"/>
</dbReference>